<dbReference type="AlphaFoldDB" id="A0A5C8E942"/>
<evidence type="ECO:0000313" key="2">
    <source>
        <dbReference type="Proteomes" id="UP000324707"/>
    </source>
</evidence>
<comment type="caution">
    <text evidence="1">The sequence shown here is derived from an EMBL/GenBank/DDBJ whole genome shotgun (WGS) entry which is preliminary data.</text>
</comment>
<sequence>MVSCKSNEDPQTLQPVYSNYTGELFPNDYMPSIYDIIKHPYRRFKVDTKEYSIMVQSDIDKLNNLTYEDYLGKNITIKATYSNSYFGHKRGYDDDYLFDISIISLGE</sequence>
<dbReference type="EMBL" id="SAXX01000013">
    <property type="protein sequence ID" value="TXJ33142.1"/>
    <property type="molecule type" value="Genomic_DNA"/>
</dbReference>
<gene>
    <name evidence="1" type="ORF">EPJ69_05025</name>
</gene>
<dbReference type="RefSeq" id="WP_147736443.1">
    <property type="nucleotide sequence ID" value="NZ_SAXX01000013.1"/>
</dbReference>
<reference evidence="1 2" key="1">
    <citation type="journal article" date="1992" name="Lakartidningen">
        <title>[Penicillin V and not amoxicillin is the first choice preparation in acute otitis].</title>
        <authorList>
            <person name="Kamme C."/>
            <person name="Lundgren K."/>
            <person name="Prellner K."/>
        </authorList>
    </citation>
    <scope>NUCLEOTIDE SEQUENCE [LARGE SCALE GENOMIC DNA]</scope>
    <source>
        <strain evidence="1 2">PC5538III-lc</strain>
    </source>
</reference>
<protein>
    <submittedName>
        <fullName evidence="1">Uncharacterized protein</fullName>
    </submittedName>
</protein>
<proteinExistence type="predicted"/>
<name>A0A5C8E942_9SPIR</name>
<organism evidence="1 2">
    <name type="scientific">Brachyspira aalborgi</name>
    <dbReference type="NCBI Taxonomy" id="29522"/>
    <lineage>
        <taxon>Bacteria</taxon>
        <taxon>Pseudomonadati</taxon>
        <taxon>Spirochaetota</taxon>
        <taxon>Spirochaetia</taxon>
        <taxon>Brachyspirales</taxon>
        <taxon>Brachyspiraceae</taxon>
        <taxon>Brachyspira</taxon>
    </lineage>
</organism>
<accession>A0A5C8E942</accession>
<dbReference type="Proteomes" id="UP000324707">
    <property type="component" value="Unassembled WGS sequence"/>
</dbReference>
<evidence type="ECO:0000313" key="1">
    <source>
        <dbReference type="EMBL" id="TXJ33142.1"/>
    </source>
</evidence>